<organism evidence="2 3">
    <name type="scientific">Adlercreutzia hattorii</name>
    <dbReference type="NCBI Taxonomy" id="2707299"/>
    <lineage>
        <taxon>Bacteria</taxon>
        <taxon>Bacillati</taxon>
        <taxon>Actinomycetota</taxon>
        <taxon>Coriobacteriia</taxon>
        <taxon>Eggerthellales</taxon>
        <taxon>Eggerthellaceae</taxon>
        <taxon>Adlercreutzia</taxon>
    </lineage>
</organism>
<gene>
    <name evidence="2" type="ORF">ADCFC_19730</name>
</gene>
<keyword evidence="1" id="KW-0472">Membrane</keyword>
<evidence type="ECO:0000313" key="3">
    <source>
        <dbReference type="Proteomes" id="UP000501727"/>
    </source>
</evidence>
<protein>
    <recommendedName>
        <fullName evidence="4">ABC-2 transporter permease</fullName>
    </recommendedName>
</protein>
<reference evidence="3" key="1">
    <citation type="journal article" date="2020" name="Microbiol. Resour. Announc.">
        <title>Complete Genome Sequence of Adlercreutzia sp. Strain 8CFCBH1, a Potent Producer of Equol, Isolated from Healthy Japanese Feces.</title>
        <authorList>
            <person name="Ogata Y."/>
            <person name="Sakamoto M."/>
            <person name="Ohkuma M."/>
            <person name="Hattori M."/>
            <person name="Suda W."/>
        </authorList>
    </citation>
    <scope>NUCLEOTIDE SEQUENCE [LARGE SCALE GENOMIC DNA]</scope>
    <source>
        <strain evidence="3">8CFCBH1</strain>
    </source>
</reference>
<feature type="transmembrane region" description="Helical" evidence="1">
    <location>
        <begin position="146"/>
        <end position="166"/>
    </location>
</feature>
<name>A0A6F8SPG8_9ACTN</name>
<dbReference type="RefSeq" id="WP_173114313.1">
    <property type="nucleotide sequence ID" value="NZ_AP022829.1"/>
</dbReference>
<evidence type="ECO:0008006" key="4">
    <source>
        <dbReference type="Google" id="ProtNLM"/>
    </source>
</evidence>
<keyword evidence="1" id="KW-1133">Transmembrane helix</keyword>
<sequence>MKALIMKEFRLVVHPATYMLALLGVLVLIPSWMYGAIFIYGILVAFFNGMNARETHDLAYSFALPASRRAMVRARVAVMALIEAFMLAFIALREPLGINGIAVEQGPVGCAANLYLVGLGFALFGLFNAVFYPLYYRNPLKVGAPFALACIPAALAIALLEALPYLPWEFCAPLGVPGFHDLGAQLTVLGIGVTLFAFATLWGIRRASHAFATFDA</sequence>
<dbReference type="KEGG" id="ahat:ADCFC_20950"/>
<accession>A0A6F8SPG8</accession>
<feature type="transmembrane region" description="Helical" evidence="1">
    <location>
        <begin position="112"/>
        <end position="134"/>
    </location>
</feature>
<feature type="transmembrane region" description="Helical" evidence="1">
    <location>
        <begin position="72"/>
        <end position="92"/>
    </location>
</feature>
<proteinExistence type="predicted"/>
<evidence type="ECO:0000256" key="1">
    <source>
        <dbReference type="SAM" id="Phobius"/>
    </source>
</evidence>
<dbReference type="Proteomes" id="UP000501727">
    <property type="component" value="Chromosome"/>
</dbReference>
<feature type="transmembrane region" description="Helical" evidence="1">
    <location>
        <begin position="186"/>
        <end position="204"/>
    </location>
</feature>
<keyword evidence="1" id="KW-0812">Transmembrane</keyword>
<dbReference type="AlphaFoldDB" id="A0A6F8SPG8"/>
<evidence type="ECO:0000313" key="2">
    <source>
        <dbReference type="EMBL" id="BCA89476.1"/>
    </source>
</evidence>
<reference evidence="3" key="2">
    <citation type="submission" date="2020-03" db="EMBL/GenBank/DDBJ databases">
        <title>Complete Genome Sequence of Adlercreutzia sp. strain 8CFCBH1 Producing Equol, Isolated from Healthy Japanese Feces.</title>
        <authorList>
            <person name="Ogata Y."/>
            <person name="Sakamoto M."/>
            <person name="Ohkuma M."/>
            <person name="Hattori M."/>
            <person name="Suda W."/>
        </authorList>
    </citation>
    <scope>NUCLEOTIDE SEQUENCE [LARGE SCALE GENOMIC DNA]</scope>
    <source>
        <strain evidence="3">8CFCBH1</strain>
    </source>
</reference>
<dbReference type="EMBL" id="AP022829">
    <property type="protein sequence ID" value="BCA89476.1"/>
    <property type="molecule type" value="Genomic_DNA"/>
</dbReference>
<keyword evidence="3" id="KW-1185">Reference proteome</keyword>